<proteinExistence type="predicted"/>
<dbReference type="InterPro" id="IPR000639">
    <property type="entry name" value="Epox_hydrolase-like"/>
</dbReference>
<dbReference type="PRINTS" id="PR00111">
    <property type="entry name" value="ABHYDROLASE"/>
</dbReference>
<dbReference type="EMBL" id="JACEIB010000007">
    <property type="protein sequence ID" value="MBA2934817.1"/>
    <property type="molecule type" value="Genomic_DNA"/>
</dbReference>
<dbReference type="InterPro" id="IPR000073">
    <property type="entry name" value="AB_hydrolase_1"/>
</dbReference>
<dbReference type="InterPro" id="IPR029058">
    <property type="entry name" value="AB_hydrolase_fold"/>
</dbReference>
<evidence type="ECO:0000313" key="2">
    <source>
        <dbReference type="EMBL" id="MBA2934817.1"/>
    </source>
</evidence>
<dbReference type="Gene3D" id="3.40.50.1820">
    <property type="entry name" value="alpha/beta hydrolase"/>
    <property type="match status" value="1"/>
</dbReference>
<gene>
    <name evidence="2" type="ORF">HZF05_11985</name>
</gene>
<organism evidence="2 3">
    <name type="scientific">Sphingomonas chungangi</name>
    <dbReference type="NCBI Taxonomy" id="2683589"/>
    <lineage>
        <taxon>Bacteria</taxon>
        <taxon>Pseudomonadati</taxon>
        <taxon>Pseudomonadota</taxon>
        <taxon>Alphaproteobacteria</taxon>
        <taxon>Sphingomonadales</taxon>
        <taxon>Sphingomonadaceae</taxon>
        <taxon>Sphingomonas</taxon>
    </lineage>
</organism>
<evidence type="ECO:0000259" key="1">
    <source>
        <dbReference type="Pfam" id="PF00561"/>
    </source>
</evidence>
<name>A0A838L6Z9_9SPHN</name>
<protein>
    <submittedName>
        <fullName evidence="2">Alpha/beta fold hydrolase</fullName>
    </submittedName>
</protein>
<accession>A0A838L6Z9</accession>
<dbReference type="RefSeq" id="WP_160366594.1">
    <property type="nucleotide sequence ID" value="NZ_JACEIB010000007.1"/>
</dbReference>
<dbReference type="PANTHER" id="PTHR43798">
    <property type="entry name" value="MONOACYLGLYCEROL LIPASE"/>
    <property type="match status" value="1"/>
</dbReference>
<dbReference type="GO" id="GO:0016787">
    <property type="term" value="F:hydrolase activity"/>
    <property type="evidence" value="ECO:0007669"/>
    <property type="project" value="UniProtKB-KW"/>
</dbReference>
<dbReference type="PRINTS" id="PR00412">
    <property type="entry name" value="EPOXHYDRLASE"/>
</dbReference>
<evidence type="ECO:0000313" key="3">
    <source>
        <dbReference type="Proteomes" id="UP000570166"/>
    </source>
</evidence>
<comment type="caution">
    <text evidence="2">The sequence shown here is derived from an EMBL/GenBank/DDBJ whole genome shotgun (WGS) entry which is preliminary data.</text>
</comment>
<dbReference type="Pfam" id="PF00561">
    <property type="entry name" value="Abhydrolase_1"/>
    <property type="match status" value="1"/>
</dbReference>
<keyword evidence="3" id="KW-1185">Reference proteome</keyword>
<feature type="domain" description="AB hydrolase-1" evidence="1">
    <location>
        <begin position="22"/>
        <end position="254"/>
    </location>
</feature>
<dbReference type="InterPro" id="IPR050266">
    <property type="entry name" value="AB_hydrolase_sf"/>
</dbReference>
<sequence length="268" mass="29288">MTLVNLPSGETIWYKTTGTGAPLLQIHGSAFGHRNFEKLTPLMAPHFECIDFDLPGYGESKGLPQSSMAGIAEQVYGFLRAAGYDKVSIHGTSFGAMIGMTLAALHPEIVDKLVLSCFLTRYDNAARMMRSTWKRTAKDSGMEAVADLTSVAGFARGFYDLPHAQAQLQSMRDAFAKNTPEAFIAGTETIERTDLSEYIDRVKAPTLLIAGAEDNMTPFKPADSGVGFHHIKDRIPGAELTVLPDCGHYLVIEQPELCAEKVVEFVNR</sequence>
<dbReference type="Proteomes" id="UP000570166">
    <property type="component" value="Unassembled WGS sequence"/>
</dbReference>
<keyword evidence="2" id="KW-0378">Hydrolase</keyword>
<reference evidence="2 3" key="1">
    <citation type="submission" date="2020-07" db="EMBL/GenBank/DDBJ databases">
        <authorList>
            <person name="Sun Q."/>
        </authorList>
    </citation>
    <scope>NUCLEOTIDE SEQUENCE [LARGE SCALE GENOMIC DNA]</scope>
    <source>
        <strain evidence="2 3">CGMCC 1.13654</strain>
    </source>
</reference>
<dbReference type="AlphaFoldDB" id="A0A838L6Z9"/>
<dbReference type="SUPFAM" id="SSF53474">
    <property type="entry name" value="alpha/beta-Hydrolases"/>
    <property type="match status" value="1"/>
</dbReference>